<feature type="transmembrane region" description="Helical" evidence="1">
    <location>
        <begin position="170"/>
        <end position="203"/>
    </location>
</feature>
<keyword evidence="3" id="KW-1185">Reference proteome</keyword>
<feature type="transmembrane region" description="Helical" evidence="1">
    <location>
        <begin position="407"/>
        <end position="427"/>
    </location>
</feature>
<comment type="caution">
    <text evidence="2">The sequence shown here is derived from an EMBL/GenBank/DDBJ whole genome shotgun (WGS) entry which is preliminary data.</text>
</comment>
<evidence type="ECO:0000256" key="1">
    <source>
        <dbReference type="SAM" id="Phobius"/>
    </source>
</evidence>
<organism evidence="2 3">
    <name type="scientific">Roseburia lenta</name>
    <dbReference type="NCBI Taxonomy" id="2763061"/>
    <lineage>
        <taxon>Bacteria</taxon>
        <taxon>Bacillati</taxon>
        <taxon>Bacillota</taxon>
        <taxon>Clostridia</taxon>
        <taxon>Lachnospirales</taxon>
        <taxon>Lachnospiraceae</taxon>
        <taxon>Roseburia</taxon>
    </lineage>
</organism>
<evidence type="ECO:0000313" key="3">
    <source>
        <dbReference type="Proteomes" id="UP000643810"/>
    </source>
</evidence>
<feature type="transmembrane region" description="Helical" evidence="1">
    <location>
        <begin position="215"/>
        <end position="233"/>
    </location>
</feature>
<keyword evidence="1" id="KW-0472">Membrane</keyword>
<feature type="transmembrane region" description="Helical" evidence="1">
    <location>
        <begin position="377"/>
        <end position="395"/>
    </location>
</feature>
<evidence type="ECO:0008006" key="4">
    <source>
        <dbReference type="Google" id="ProtNLM"/>
    </source>
</evidence>
<dbReference type="EMBL" id="JACOPG010000003">
    <property type="protein sequence ID" value="MBC5686678.1"/>
    <property type="molecule type" value="Genomic_DNA"/>
</dbReference>
<feature type="transmembrane region" description="Helical" evidence="1">
    <location>
        <begin position="115"/>
        <end position="134"/>
    </location>
</feature>
<keyword evidence="1" id="KW-1133">Transmembrane helix</keyword>
<keyword evidence="1" id="KW-0812">Transmembrane</keyword>
<accession>A0ABR7GGU9</accession>
<protein>
    <recommendedName>
        <fullName evidence="4">Glycosyltransferase RgtA/B/C/D-like domain-containing protein</fullName>
    </recommendedName>
</protein>
<feature type="transmembrane region" description="Helical" evidence="1">
    <location>
        <begin position="141"/>
        <end position="158"/>
    </location>
</feature>
<feature type="transmembrane region" description="Helical" evidence="1">
    <location>
        <begin position="351"/>
        <end position="371"/>
    </location>
</feature>
<feature type="transmembrane region" description="Helical" evidence="1">
    <location>
        <begin position="52"/>
        <end position="72"/>
    </location>
</feature>
<evidence type="ECO:0000313" key="2">
    <source>
        <dbReference type="EMBL" id="MBC5686678.1"/>
    </source>
</evidence>
<dbReference type="RefSeq" id="WP_186854428.1">
    <property type="nucleotide sequence ID" value="NZ_JACOPG010000003.1"/>
</dbReference>
<feature type="transmembrane region" description="Helical" evidence="1">
    <location>
        <begin position="325"/>
        <end position="344"/>
    </location>
</feature>
<proteinExistence type="predicted"/>
<reference evidence="2 3" key="1">
    <citation type="submission" date="2020-08" db="EMBL/GenBank/DDBJ databases">
        <title>Genome public.</title>
        <authorList>
            <person name="Liu C."/>
            <person name="Sun Q."/>
        </authorList>
    </citation>
    <scope>NUCLEOTIDE SEQUENCE [LARGE SCALE GENOMIC DNA]</scope>
    <source>
        <strain evidence="2 3">NSJ-9</strain>
    </source>
</reference>
<name>A0ABR7GGU9_9FIRM</name>
<gene>
    <name evidence="2" type="ORF">H8R94_08720</name>
</gene>
<dbReference type="Proteomes" id="UP000643810">
    <property type="component" value="Unassembled WGS sequence"/>
</dbReference>
<feature type="transmembrane region" description="Helical" evidence="1">
    <location>
        <begin position="21"/>
        <end position="40"/>
    </location>
</feature>
<feature type="transmembrane region" description="Helical" evidence="1">
    <location>
        <begin position="84"/>
        <end position="103"/>
    </location>
</feature>
<sequence length="522" mass="59699">MKKELIINKAKQLYSKPQARSLLLNVLALVVVLLIGAPHYEYDMDVMMQAQLFNISGAWSTGMIVFSNIYVGRFLKLLCEFMTGVNWYTVFQYVLTFMSLWKIGQLFLKRNFSRIANLTFLIFALFIGYECYICPSYMKTAAILSVSALYVCWGILVGEFTQKRWLQHFYIGVALLLAGLISWKALLLSGSLTIVYIILYMLVRKVKIDKELGKELWMPFVSALVLLVILQALDYREYQKTDDWAQVNQYRSAVEQVGMFRAPTYRADLGEKLELQEYQYNILVDGHYITSEWSAFEKLEELTQAGHDLSGKNILRFMRTVPVSLIQVSMFYGMFVLWLLLFFSHMDREKVMLAATVIVTGLGYLIMFILASCSTSMVHFLILLPVGICALMNGNDMQATKEERRSALIYLVLGTIVLYQGMGSSIITVTNKENINEDLTRTVEGLGQPWHAVCLNEYLKSYSAFCRYDEGLIADKNLVVIDGAYTLIPLYNICTCPAGWNVDQPIDNVNIGDDFMIWMHVM</sequence>